<evidence type="ECO:0000256" key="4">
    <source>
        <dbReference type="ARBA" id="ARBA00023235"/>
    </source>
</evidence>
<keyword evidence="7" id="KW-1185">Reference proteome</keyword>
<comment type="pathway">
    <text evidence="1">Cofactor biosynthesis; adenosylcobalamin biosynthesis.</text>
</comment>
<accession>A0A542ZIM1</accession>
<proteinExistence type="inferred from homology"/>
<dbReference type="UniPathway" id="UPA00148"/>
<comment type="similarity">
    <text evidence="2">Belongs to the CobH/CbiC family.</text>
</comment>
<dbReference type="SUPFAM" id="SSF63965">
    <property type="entry name" value="Precorrin-8X methylmutase CbiC/CobH"/>
    <property type="match status" value="1"/>
</dbReference>
<dbReference type="InterPro" id="IPR003722">
    <property type="entry name" value="Cbl_synth_CobH/CbiC"/>
</dbReference>
<keyword evidence="3" id="KW-0169">Cobalamin biosynthesis</keyword>
<dbReference type="Proteomes" id="UP000319514">
    <property type="component" value="Unassembled WGS sequence"/>
</dbReference>
<evidence type="ECO:0000256" key="3">
    <source>
        <dbReference type="ARBA" id="ARBA00022573"/>
    </source>
</evidence>
<dbReference type="NCBIfam" id="NF006136">
    <property type="entry name" value="PRK08285.1"/>
    <property type="match status" value="1"/>
</dbReference>
<organism evidence="6 7">
    <name type="scientific">Oryzihumus leptocrescens</name>
    <dbReference type="NCBI Taxonomy" id="297536"/>
    <lineage>
        <taxon>Bacteria</taxon>
        <taxon>Bacillati</taxon>
        <taxon>Actinomycetota</taxon>
        <taxon>Actinomycetes</taxon>
        <taxon>Micrococcales</taxon>
        <taxon>Intrasporangiaceae</taxon>
        <taxon>Oryzihumus</taxon>
    </lineage>
</organism>
<evidence type="ECO:0000256" key="2">
    <source>
        <dbReference type="ARBA" id="ARBA00009774"/>
    </source>
</evidence>
<dbReference type="EMBL" id="VFOQ01000001">
    <property type="protein sequence ID" value="TQL60176.1"/>
    <property type="molecule type" value="Genomic_DNA"/>
</dbReference>
<dbReference type="PANTHER" id="PTHR43588">
    <property type="entry name" value="COBALT-PRECORRIN-8 METHYLMUTASE"/>
    <property type="match status" value="1"/>
</dbReference>
<dbReference type="GO" id="GO:0009236">
    <property type="term" value="P:cobalamin biosynthetic process"/>
    <property type="evidence" value="ECO:0007669"/>
    <property type="project" value="UniProtKB-UniPathway"/>
</dbReference>
<sequence length="207" mass="21734">MDYEKDGAEIYRQSFATIRAEADLAAFDPVTAQVVVRMIHACGMVDLAGDVVATPQAVPRARAALRAGAPVLCDAQMVASGITRARLPRDNDVVCTLSDPRVPDLARRLGTTRTAAAVELWGERLDGAVVAIGNAPTALFHLLDHLRTVPWRPAAVLGIPVGFIGAAESKQALVDNDLGLEHVVVRGRRGGSAIVAAAVNATASEVE</sequence>
<evidence type="ECO:0000313" key="6">
    <source>
        <dbReference type="EMBL" id="TQL60176.1"/>
    </source>
</evidence>
<evidence type="ECO:0000259" key="5">
    <source>
        <dbReference type="Pfam" id="PF02570"/>
    </source>
</evidence>
<dbReference type="Gene3D" id="3.40.50.10230">
    <property type="entry name" value="Cobalamin biosynthesis CobH/CbiC, precorrin-8X methylmutase"/>
    <property type="match status" value="1"/>
</dbReference>
<dbReference type="RefSeq" id="WP_246092077.1">
    <property type="nucleotide sequence ID" value="NZ_BAAAKX010000021.1"/>
</dbReference>
<gene>
    <name evidence="6" type="ORF">FB474_1559</name>
</gene>
<dbReference type="PANTHER" id="PTHR43588:SF1">
    <property type="entry name" value="COBALT-PRECORRIN-8 METHYLMUTASE"/>
    <property type="match status" value="1"/>
</dbReference>
<feature type="domain" description="Cobalamin biosynthesis precorrin-8X methylmutase CobH/CbiC" evidence="5">
    <location>
        <begin position="9"/>
        <end position="203"/>
    </location>
</feature>
<evidence type="ECO:0000256" key="1">
    <source>
        <dbReference type="ARBA" id="ARBA00004953"/>
    </source>
</evidence>
<evidence type="ECO:0000313" key="7">
    <source>
        <dbReference type="Proteomes" id="UP000319514"/>
    </source>
</evidence>
<dbReference type="AlphaFoldDB" id="A0A542ZIM1"/>
<dbReference type="InterPro" id="IPR036588">
    <property type="entry name" value="CobH/CbiC_sf"/>
</dbReference>
<dbReference type="Pfam" id="PF02570">
    <property type="entry name" value="CbiC"/>
    <property type="match status" value="1"/>
</dbReference>
<keyword evidence="4" id="KW-0413">Isomerase</keyword>
<comment type="caution">
    <text evidence="6">The sequence shown here is derived from an EMBL/GenBank/DDBJ whole genome shotgun (WGS) entry which is preliminary data.</text>
</comment>
<dbReference type="GO" id="GO:0016993">
    <property type="term" value="F:precorrin-8X methylmutase activity"/>
    <property type="evidence" value="ECO:0007669"/>
    <property type="project" value="InterPro"/>
</dbReference>
<name>A0A542ZIM1_9MICO</name>
<reference evidence="6 7" key="1">
    <citation type="submission" date="2019-06" db="EMBL/GenBank/DDBJ databases">
        <title>Sequencing the genomes of 1000 actinobacteria strains.</title>
        <authorList>
            <person name="Klenk H.-P."/>
        </authorList>
    </citation>
    <scope>NUCLEOTIDE SEQUENCE [LARGE SCALE GENOMIC DNA]</scope>
    <source>
        <strain evidence="6 7">DSM 18082</strain>
    </source>
</reference>
<protein>
    <submittedName>
        <fullName evidence="6">Precorrin-8X methylmutase</fullName>
    </submittedName>
</protein>